<dbReference type="Proteomes" id="UP001595613">
    <property type="component" value="Unassembled WGS sequence"/>
</dbReference>
<dbReference type="EMBL" id="JBHRYD010000007">
    <property type="protein sequence ID" value="MFC3705048.1"/>
    <property type="molecule type" value="Genomic_DNA"/>
</dbReference>
<reference evidence="5" key="1">
    <citation type="journal article" date="2019" name="Int. J. Syst. Evol. Microbiol.">
        <title>The Global Catalogue of Microorganisms (GCM) 10K type strain sequencing project: providing services to taxonomists for standard genome sequencing and annotation.</title>
        <authorList>
            <consortium name="The Broad Institute Genomics Platform"/>
            <consortium name="The Broad Institute Genome Sequencing Center for Infectious Disease"/>
            <person name="Wu L."/>
            <person name="Ma J."/>
        </authorList>
    </citation>
    <scope>NUCLEOTIDE SEQUENCE [LARGE SCALE GENOMIC DNA]</scope>
    <source>
        <strain evidence="5">KCTC 42281</strain>
    </source>
</reference>
<evidence type="ECO:0000256" key="1">
    <source>
        <dbReference type="ARBA" id="ARBA00022729"/>
    </source>
</evidence>
<sequence length="274" mass="29692">MIAARRPLLWGALALSLLAAPACAQPLPYHADPDAREILPGAVSVPAIRFLTTADFPPFNFRDGEGELIGFNIDLARRICTEVNVACTIQAWPWDQAANALADSQGDALIAGLAMTPDNGERFDFSATYLALPGRFVAQREAAAGFNPEALAGRQVAVRAGGSHERFLERYLPAAARLGFDSEIAALEAVRDGTADFYFGDAMRAAFWLNDDPGCCAFAGEAYFRPHLFGEGLTIAVPAGSDPVRHAIDWALVRLKENGTLDELYLRWFPVGFY</sequence>
<feature type="signal peptide" evidence="2">
    <location>
        <begin position="1"/>
        <end position="24"/>
    </location>
</feature>
<proteinExistence type="predicted"/>
<evidence type="ECO:0000313" key="5">
    <source>
        <dbReference type="Proteomes" id="UP001595613"/>
    </source>
</evidence>
<feature type="chain" id="PRO_5045258871" evidence="2">
    <location>
        <begin position="25"/>
        <end position="274"/>
    </location>
</feature>
<keyword evidence="5" id="KW-1185">Reference proteome</keyword>
<dbReference type="InterPro" id="IPR001638">
    <property type="entry name" value="Solute-binding_3/MltF_N"/>
</dbReference>
<evidence type="ECO:0000259" key="3">
    <source>
        <dbReference type="SMART" id="SM00062"/>
    </source>
</evidence>
<protein>
    <submittedName>
        <fullName evidence="4">Transporter substrate-binding domain-containing protein</fullName>
    </submittedName>
</protein>
<dbReference type="SMART" id="SM00062">
    <property type="entry name" value="PBPb"/>
    <property type="match status" value="1"/>
</dbReference>
<dbReference type="Gene3D" id="3.40.190.10">
    <property type="entry name" value="Periplasmic binding protein-like II"/>
    <property type="match status" value="2"/>
</dbReference>
<dbReference type="PANTHER" id="PTHR35936">
    <property type="entry name" value="MEMBRANE-BOUND LYTIC MUREIN TRANSGLYCOSYLASE F"/>
    <property type="match status" value="1"/>
</dbReference>
<evidence type="ECO:0000256" key="2">
    <source>
        <dbReference type="SAM" id="SignalP"/>
    </source>
</evidence>
<dbReference type="Pfam" id="PF00497">
    <property type="entry name" value="SBP_bac_3"/>
    <property type="match status" value="1"/>
</dbReference>
<comment type="caution">
    <text evidence="4">The sequence shown here is derived from an EMBL/GenBank/DDBJ whole genome shotgun (WGS) entry which is preliminary data.</text>
</comment>
<feature type="domain" description="Solute-binding protein family 3/N-terminal" evidence="3">
    <location>
        <begin position="47"/>
        <end position="272"/>
    </location>
</feature>
<name>A0ABV7X310_9HYPH</name>
<dbReference type="RefSeq" id="WP_380096775.1">
    <property type="nucleotide sequence ID" value="NZ_JBHRYD010000007.1"/>
</dbReference>
<evidence type="ECO:0000313" key="4">
    <source>
        <dbReference type="EMBL" id="MFC3705048.1"/>
    </source>
</evidence>
<gene>
    <name evidence="4" type="ORF">ACFOOL_09795</name>
</gene>
<accession>A0ABV7X310</accession>
<keyword evidence="1 2" id="KW-0732">Signal</keyword>
<dbReference type="SUPFAM" id="SSF53850">
    <property type="entry name" value="Periplasmic binding protein-like II"/>
    <property type="match status" value="1"/>
</dbReference>
<dbReference type="PANTHER" id="PTHR35936:SF35">
    <property type="entry name" value="L-CYSTINE-BINDING PROTEIN TCYJ"/>
    <property type="match status" value="1"/>
</dbReference>
<organism evidence="4 5">
    <name type="scientific">Devosia honganensis</name>
    <dbReference type="NCBI Taxonomy" id="1610527"/>
    <lineage>
        <taxon>Bacteria</taxon>
        <taxon>Pseudomonadati</taxon>
        <taxon>Pseudomonadota</taxon>
        <taxon>Alphaproteobacteria</taxon>
        <taxon>Hyphomicrobiales</taxon>
        <taxon>Devosiaceae</taxon>
        <taxon>Devosia</taxon>
    </lineage>
</organism>